<accession>A0ABQ5ISB5</accession>
<name>A0ABQ5ISB5_9ASTR</name>
<reference evidence="2" key="2">
    <citation type="submission" date="2022-01" db="EMBL/GenBank/DDBJ databases">
        <authorList>
            <person name="Yamashiro T."/>
            <person name="Shiraishi A."/>
            <person name="Satake H."/>
            <person name="Nakayama K."/>
        </authorList>
    </citation>
    <scope>NUCLEOTIDE SEQUENCE</scope>
</reference>
<dbReference type="PANTHER" id="PTHR21032:SF0">
    <property type="entry name" value="G PATCH DOMAIN-CONTAINING PROTEIN 11"/>
    <property type="match status" value="1"/>
</dbReference>
<organism evidence="2 3">
    <name type="scientific">Tanacetum coccineum</name>
    <dbReference type="NCBI Taxonomy" id="301880"/>
    <lineage>
        <taxon>Eukaryota</taxon>
        <taxon>Viridiplantae</taxon>
        <taxon>Streptophyta</taxon>
        <taxon>Embryophyta</taxon>
        <taxon>Tracheophyta</taxon>
        <taxon>Spermatophyta</taxon>
        <taxon>Magnoliopsida</taxon>
        <taxon>eudicotyledons</taxon>
        <taxon>Gunneridae</taxon>
        <taxon>Pentapetalae</taxon>
        <taxon>asterids</taxon>
        <taxon>campanulids</taxon>
        <taxon>Asterales</taxon>
        <taxon>Asteraceae</taxon>
        <taxon>Asteroideae</taxon>
        <taxon>Anthemideae</taxon>
        <taxon>Anthemidinae</taxon>
        <taxon>Tanacetum</taxon>
    </lineage>
</organism>
<comment type="caution">
    <text evidence="2">The sequence shown here is derived from an EMBL/GenBank/DDBJ whole genome shotgun (WGS) entry which is preliminary data.</text>
</comment>
<protein>
    <submittedName>
        <fullName evidence="2">G patch domain-containing protein 11</fullName>
    </submittedName>
</protein>
<evidence type="ECO:0000313" key="3">
    <source>
        <dbReference type="Proteomes" id="UP001151760"/>
    </source>
</evidence>
<proteinExistence type="predicted"/>
<dbReference type="InterPro" id="IPR039249">
    <property type="entry name" value="GPATCH11"/>
</dbReference>
<dbReference type="SMART" id="SM01173">
    <property type="entry name" value="DUF4187"/>
    <property type="match status" value="1"/>
</dbReference>
<evidence type="ECO:0000313" key="2">
    <source>
        <dbReference type="EMBL" id="GJU03158.1"/>
    </source>
</evidence>
<keyword evidence="3" id="KW-1185">Reference proteome</keyword>
<dbReference type="InterPro" id="IPR025239">
    <property type="entry name" value="DUF4187"/>
</dbReference>
<feature type="domain" description="DUF4187" evidence="1">
    <location>
        <begin position="102"/>
        <end position="180"/>
    </location>
</feature>
<gene>
    <name evidence="2" type="ORF">Tco_1113496</name>
</gene>
<evidence type="ECO:0000259" key="1">
    <source>
        <dbReference type="SMART" id="SM01173"/>
    </source>
</evidence>
<reference evidence="2" key="1">
    <citation type="journal article" date="2022" name="Int. J. Mol. Sci.">
        <title>Draft Genome of Tanacetum Coccineum: Genomic Comparison of Closely Related Tanacetum-Family Plants.</title>
        <authorList>
            <person name="Yamashiro T."/>
            <person name="Shiraishi A."/>
            <person name="Nakayama K."/>
            <person name="Satake H."/>
        </authorList>
    </citation>
    <scope>NUCLEOTIDE SEQUENCE</scope>
</reference>
<dbReference type="Proteomes" id="UP001151760">
    <property type="component" value="Unassembled WGS sequence"/>
</dbReference>
<dbReference type="PANTHER" id="PTHR21032">
    <property type="entry name" value="G PATCH DOMAIN-CONTAINING PROTEIN 11"/>
    <property type="match status" value="1"/>
</dbReference>
<dbReference type="Pfam" id="PF13821">
    <property type="entry name" value="DUF4187"/>
    <property type="match status" value="1"/>
</dbReference>
<dbReference type="EMBL" id="BQNB010021126">
    <property type="protein sequence ID" value="GJU03158.1"/>
    <property type="molecule type" value="Genomic_DNA"/>
</dbReference>
<sequence length="180" mass="20831">MIYSDNVRFSSFLLHNRDHRLSWNDWLLYPLSIARKKAMVRAAFGFFLKLAFKFAGSAQNIDLKSSAGRLELTVNCRAKEWLDFIHQLRVVSSSQNVAIAAISQSADMRKINERDPNPRHTYCVCEFGFWKVDNGYLLQDLHEILMKPRDDFQYCLLCGCQYESMEALLANCPGINEDDH</sequence>